<proteinExistence type="predicted"/>
<accession>A0ABD2PJB3</accession>
<evidence type="ECO:0000313" key="2">
    <source>
        <dbReference type="Proteomes" id="UP001626550"/>
    </source>
</evidence>
<gene>
    <name evidence="1" type="ORF">Ciccas_014374</name>
</gene>
<comment type="caution">
    <text evidence="1">The sequence shown here is derived from an EMBL/GenBank/DDBJ whole genome shotgun (WGS) entry which is preliminary data.</text>
</comment>
<dbReference type="EMBL" id="JBJKFK010008269">
    <property type="protein sequence ID" value="KAL3307120.1"/>
    <property type="molecule type" value="Genomic_DNA"/>
</dbReference>
<name>A0ABD2PJB3_9PLAT</name>
<evidence type="ECO:0000313" key="1">
    <source>
        <dbReference type="EMBL" id="KAL3307120.1"/>
    </source>
</evidence>
<dbReference type="Proteomes" id="UP001626550">
    <property type="component" value="Unassembled WGS sequence"/>
</dbReference>
<protein>
    <submittedName>
        <fullName evidence="1">Uncharacterized protein</fullName>
    </submittedName>
</protein>
<sequence>MKKILNDFGTYLCKRVVDSTAIIADFNGFNEEINKCYLFGEKMIAHDYFLSKSAICHQEWFTKKARGLRTALIQILLIKLVVKMVEMASINMGTDNSTGQQEKTYSRFSKDELFTIFSVGGLYAFTSVLDDKARSVSTTTYPKDMMLYLISTNLDAYSSLGEGENFERYNTFMKVLLIALVSNELSRAQK</sequence>
<feature type="non-terminal residue" evidence="1">
    <location>
        <position position="190"/>
    </location>
</feature>
<keyword evidence="2" id="KW-1185">Reference proteome</keyword>
<reference evidence="1 2" key="1">
    <citation type="submission" date="2024-11" db="EMBL/GenBank/DDBJ databases">
        <title>Adaptive evolution of stress response genes in parasites aligns with host niche diversity.</title>
        <authorList>
            <person name="Hahn C."/>
            <person name="Resl P."/>
        </authorList>
    </citation>
    <scope>NUCLEOTIDE SEQUENCE [LARGE SCALE GENOMIC DNA]</scope>
    <source>
        <strain evidence="1">EGGRZ-B1_66</strain>
        <tissue evidence="1">Body</tissue>
    </source>
</reference>
<organism evidence="1 2">
    <name type="scientific">Cichlidogyrus casuarinus</name>
    <dbReference type="NCBI Taxonomy" id="1844966"/>
    <lineage>
        <taxon>Eukaryota</taxon>
        <taxon>Metazoa</taxon>
        <taxon>Spiralia</taxon>
        <taxon>Lophotrochozoa</taxon>
        <taxon>Platyhelminthes</taxon>
        <taxon>Monogenea</taxon>
        <taxon>Monopisthocotylea</taxon>
        <taxon>Dactylogyridea</taxon>
        <taxon>Ancyrocephalidae</taxon>
        <taxon>Cichlidogyrus</taxon>
    </lineage>
</organism>
<dbReference type="AlphaFoldDB" id="A0ABD2PJB3"/>